<keyword evidence="1" id="KW-1133">Transmembrane helix</keyword>
<organism evidence="2 3">
    <name type="scientific">Spiribacter vilamensis</name>
    <dbReference type="NCBI Taxonomy" id="531306"/>
    <lineage>
        <taxon>Bacteria</taxon>
        <taxon>Pseudomonadati</taxon>
        <taxon>Pseudomonadota</taxon>
        <taxon>Gammaproteobacteria</taxon>
        <taxon>Chromatiales</taxon>
        <taxon>Ectothiorhodospiraceae</taxon>
        <taxon>Spiribacter</taxon>
    </lineage>
</organism>
<name>A0A4Q8D0G2_9GAMM</name>
<keyword evidence="1" id="KW-0812">Transmembrane</keyword>
<dbReference type="AlphaFoldDB" id="A0A4Q8D0G2"/>
<feature type="transmembrane region" description="Helical" evidence="1">
    <location>
        <begin position="37"/>
        <end position="54"/>
    </location>
</feature>
<dbReference type="Proteomes" id="UP000292298">
    <property type="component" value="Unassembled WGS sequence"/>
</dbReference>
<proteinExistence type="predicted"/>
<dbReference type="PROSITE" id="PS51257">
    <property type="entry name" value="PROKAR_LIPOPROTEIN"/>
    <property type="match status" value="1"/>
</dbReference>
<dbReference type="RefSeq" id="WP_165385728.1">
    <property type="nucleotide sequence ID" value="NZ_SHLI01000001.1"/>
</dbReference>
<gene>
    <name evidence="2" type="ORF">EV698_1013</name>
</gene>
<keyword evidence="3" id="KW-1185">Reference proteome</keyword>
<dbReference type="EMBL" id="SHLI01000001">
    <property type="protein sequence ID" value="RZU98752.1"/>
    <property type="molecule type" value="Genomic_DNA"/>
</dbReference>
<evidence type="ECO:0000256" key="1">
    <source>
        <dbReference type="SAM" id="Phobius"/>
    </source>
</evidence>
<evidence type="ECO:0000313" key="3">
    <source>
        <dbReference type="Proteomes" id="UP000292298"/>
    </source>
</evidence>
<protein>
    <submittedName>
        <fullName evidence="2">Uncharacterized protein</fullName>
    </submittedName>
</protein>
<reference evidence="2 3" key="1">
    <citation type="submission" date="2019-02" db="EMBL/GenBank/DDBJ databases">
        <title>Genomic Encyclopedia of Type Strains, Phase IV (KMG-IV): sequencing the most valuable type-strain genomes for metagenomic binning, comparative biology and taxonomic classification.</title>
        <authorList>
            <person name="Goeker M."/>
        </authorList>
    </citation>
    <scope>NUCLEOTIDE SEQUENCE [LARGE SCALE GENOMIC DNA]</scope>
    <source>
        <strain evidence="2 3">DSM 21056</strain>
    </source>
</reference>
<sequence>MRLTAPSFIILAISLACGLFALLRVFGVVLITLPISGFWLMTVAWGLLVFGVLFRKV</sequence>
<keyword evidence="1" id="KW-0472">Membrane</keyword>
<evidence type="ECO:0000313" key="2">
    <source>
        <dbReference type="EMBL" id="RZU98752.1"/>
    </source>
</evidence>
<comment type="caution">
    <text evidence="2">The sequence shown here is derived from an EMBL/GenBank/DDBJ whole genome shotgun (WGS) entry which is preliminary data.</text>
</comment>
<accession>A0A4Q8D0G2</accession>